<keyword evidence="1" id="KW-0808">Transferase</keyword>
<feature type="domain" description="Beta-ketoacyl-[acyl-carrier-protein] synthase III C-terminal" evidence="3">
    <location>
        <begin position="13"/>
        <end position="61"/>
    </location>
</feature>
<sequence>MKALPATIERSIHKAGLTVSQIDFFAVHQANKRLIQHVFENLGVDSVKTLFNVHKYGNTGAGFK</sequence>
<dbReference type="Pfam" id="PF08541">
    <property type="entry name" value="ACP_syn_III_C"/>
    <property type="match status" value="1"/>
</dbReference>
<gene>
    <name evidence="4" type="ORF">U2I54_18865</name>
</gene>
<proteinExistence type="predicted"/>
<evidence type="ECO:0000313" key="4">
    <source>
        <dbReference type="EMBL" id="MDZ5609068.1"/>
    </source>
</evidence>
<dbReference type="RefSeq" id="WP_374218632.1">
    <property type="nucleotide sequence ID" value="NZ_JAXOVW010000048.1"/>
</dbReference>
<dbReference type="Gene3D" id="3.40.47.10">
    <property type="match status" value="1"/>
</dbReference>
<evidence type="ECO:0000259" key="3">
    <source>
        <dbReference type="Pfam" id="PF08541"/>
    </source>
</evidence>
<dbReference type="InterPro" id="IPR013747">
    <property type="entry name" value="ACP_syn_III_C"/>
</dbReference>
<comment type="caution">
    <text evidence="4">The sequence shown here is derived from an EMBL/GenBank/DDBJ whole genome shotgun (WGS) entry which is preliminary data.</text>
</comment>
<reference evidence="5" key="1">
    <citation type="submission" date="2023-11" db="EMBL/GenBank/DDBJ databases">
        <title>Genome Sequence of Bacillus pseudomycoides stain BUPM19.</title>
        <authorList>
            <person name="Farhat A."/>
        </authorList>
    </citation>
    <scope>NUCLEOTIDE SEQUENCE [LARGE SCALE GENOMIC DNA]</scope>
    <source>
        <strain evidence="5">BUPM19</strain>
    </source>
</reference>
<evidence type="ECO:0000256" key="2">
    <source>
        <dbReference type="ARBA" id="ARBA00023315"/>
    </source>
</evidence>
<dbReference type="InterPro" id="IPR016039">
    <property type="entry name" value="Thiolase-like"/>
</dbReference>
<dbReference type="SUPFAM" id="SSF53901">
    <property type="entry name" value="Thiolase-like"/>
    <property type="match status" value="1"/>
</dbReference>
<keyword evidence="5" id="KW-1185">Reference proteome</keyword>
<organism evidence="4 5">
    <name type="scientific">Bacillus bingmayongensis</name>
    <dbReference type="NCBI Taxonomy" id="1150157"/>
    <lineage>
        <taxon>Bacteria</taxon>
        <taxon>Bacillati</taxon>
        <taxon>Bacillota</taxon>
        <taxon>Bacilli</taxon>
        <taxon>Bacillales</taxon>
        <taxon>Bacillaceae</taxon>
        <taxon>Bacillus</taxon>
    </lineage>
</organism>
<dbReference type="PANTHER" id="PTHR34069:SF2">
    <property type="entry name" value="BETA-KETOACYL-[ACYL-CARRIER-PROTEIN] SYNTHASE III"/>
    <property type="match status" value="1"/>
</dbReference>
<accession>A0ABU5K024</accession>
<dbReference type="Proteomes" id="UP001291930">
    <property type="component" value="Unassembled WGS sequence"/>
</dbReference>
<evidence type="ECO:0000313" key="5">
    <source>
        <dbReference type="Proteomes" id="UP001291930"/>
    </source>
</evidence>
<protein>
    <submittedName>
        <fullName evidence="4">3-oxoacyl-[acyl-carrier-protein] synthase III C-terminal domain-containing protein</fullName>
    </submittedName>
</protein>
<dbReference type="PANTHER" id="PTHR34069">
    <property type="entry name" value="3-OXOACYL-[ACYL-CARRIER-PROTEIN] SYNTHASE 3"/>
    <property type="match status" value="1"/>
</dbReference>
<evidence type="ECO:0000256" key="1">
    <source>
        <dbReference type="ARBA" id="ARBA00022679"/>
    </source>
</evidence>
<dbReference type="EMBL" id="JAXOVW010000048">
    <property type="protein sequence ID" value="MDZ5609068.1"/>
    <property type="molecule type" value="Genomic_DNA"/>
</dbReference>
<name>A0ABU5K024_9BACI</name>
<keyword evidence="2" id="KW-0012">Acyltransferase</keyword>